<evidence type="ECO:0000313" key="13">
    <source>
        <dbReference type="EMBL" id="UYV98484.1"/>
    </source>
</evidence>
<dbReference type="PANTHER" id="PTHR24421">
    <property type="entry name" value="NITRATE/NITRITE SENSOR PROTEIN NARX-RELATED"/>
    <property type="match status" value="1"/>
</dbReference>
<evidence type="ECO:0000256" key="2">
    <source>
        <dbReference type="ARBA" id="ARBA00012438"/>
    </source>
</evidence>
<evidence type="ECO:0000256" key="6">
    <source>
        <dbReference type="ARBA" id="ARBA00022777"/>
    </source>
</evidence>
<dbReference type="SUPFAM" id="SSF55874">
    <property type="entry name" value="ATPase domain of HSP90 chaperone/DNA topoisomerase II/histidine kinase"/>
    <property type="match status" value="1"/>
</dbReference>
<reference evidence="13" key="1">
    <citation type="submission" date="2022-07" db="EMBL/GenBank/DDBJ databases">
        <authorList>
            <person name="Wu T."/>
        </authorList>
    </citation>
    <scope>NUCLEOTIDE SEQUENCE</scope>
    <source>
        <strain evidence="13">SD-1</strain>
    </source>
</reference>
<dbReference type="Pfam" id="PF07730">
    <property type="entry name" value="HisKA_3"/>
    <property type="match status" value="1"/>
</dbReference>
<dbReference type="AlphaFoldDB" id="A0AAX3EN14"/>
<evidence type="ECO:0000259" key="12">
    <source>
        <dbReference type="Pfam" id="PF07730"/>
    </source>
</evidence>
<accession>A0AAX3EN14</accession>
<keyword evidence="10" id="KW-0812">Transmembrane</keyword>
<name>A0AAX3EN14_PAEUR</name>
<dbReference type="RefSeq" id="WP_069695420.1">
    <property type="nucleotide sequence ID" value="NZ_CP043010.1"/>
</dbReference>
<dbReference type="GO" id="GO:0000155">
    <property type="term" value="F:phosphorelay sensor kinase activity"/>
    <property type="evidence" value="ECO:0007669"/>
    <property type="project" value="InterPro"/>
</dbReference>
<keyword evidence="10" id="KW-1133">Transmembrane helix</keyword>
<evidence type="ECO:0000256" key="1">
    <source>
        <dbReference type="ARBA" id="ARBA00000085"/>
    </source>
</evidence>
<feature type="transmembrane region" description="Helical" evidence="10">
    <location>
        <begin position="167"/>
        <end position="185"/>
    </location>
</feature>
<evidence type="ECO:0000256" key="9">
    <source>
        <dbReference type="SAM" id="MobiDB-lite"/>
    </source>
</evidence>
<dbReference type="InterPro" id="IPR036890">
    <property type="entry name" value="HATPase_C_sf"/>
</dbReference>
<feature type="domain" description="Signal transduction histidine kinase subgroup 3 dimerisation and phosphoacceptor" evidence="12">
    <location>
        <begin position="208"/>
        <end position="272"/>
    </location>
</feature>
<keyword evidence="8" id="KW-0902">Two-component regulatory system</keyword>
<keyword evidence="7" id="KW-0067">ATP-binding</keyword>
<evidence type="ECO:0000256" key="8">
    <source>
        <dbReference type="ARBA" id="ARBA00023012"/>
    </source>
</evidence>
<evidence type="ECO:0000256" key="5">
    <source>
        <dbReference type="ARBA" id="ARBA00022741"/>
    </source>
</evidence>
<evidence type="ECO:0000256" key="10">
    <source>
        <dbReference type="SAM" id="Phobius"/>
    </source>
</evidence>
<feature type="transmembrane region" description="Helical" evidence="10">
    <location>
        <begin position="136"/>
        <end position="155"/>
    </location>
</feature>
<feature type="region of interest" description="Disordered" evidence="9">
    <location>
        <begin position="410"/>
        <end position="430"/>
    </location>
</feature>
<keyword evidence="4" id="KW-0808">Transferase</keyword>
<dbReference type="GO" id="GO:0005524">
    <property type="term" value="F:ATP binding"/>
    <property type="evidence" value="ECO:0007669"/>
    <property type="project" value="UniProtKB-KW"/>
</dbReference>
<evidence type="ECO:0000256" key="4">
    <source>
        <dbReference type="ARBA" id="ARBA00022679"/>
    </source>
</evidence>
<feature type="domain" description="Histidine kinase/HSP90-like ATPase" evidence="11">
    <location>
        <begin position="319"/>
        <end position="404"/>
    </location>
</feature>
<evidence type="ECO:0000256" key="3">
    <source>
        <dbReference type="ARBA" id="ARBA00022553"/>
    </source>
</evidence>
<proteinExistence type="predicted"/>
<comment type="catalytic activity">
    <reaction evidence="1">
        <text>ATP + protein L-histidine = ADP + protein N-phospho-L-histidine.</text>
        <dbReference type="EC" id="2.7.13.3"/>
    </reaction>
</comment>
<dbReference type="PANTHER" id="PTHR24421:SF10">
    <property type="entry name" value="NITRATE_NITRITE SENSOR PROTEIN NARQ"/>
    <property type="match status" value="1"/>
</dbReference>
<sequence length="430" mass="46061">MMRRNHESADLAVSTSKRSGWMRAALTAPTRSDVMIAAVAAALELMNLFSGWENAKTWSTLYLDSPTLPAVYYVVGLAALAWRHFAPLPVFGVLVIHMIMTFPLFAPNAVIGQDYTPTPWAGVVISLAAVASDKPVRISVPVLLFALAVPVIAFGRDGITGYEPSSILLMGVVLGSGWFFGLLIGRNRRRISSLQQAQRESATAIEKERDKTAAELHDIVSHAVTVMTLHAAGARRIIDDNPARAAEALEVIERVGSQTMDELRRLLELIRANSAGVEMLHGLHDLEGLVFPVRSAGIAVQFASSGDPRPLDPSVDHAAFRVVQEALTNVTKHAGSGAEATVSLHWTDELLRVEVSDGGGSNAKVDSRPDYGLIGLSARVALVGGSLSYGPKGEGFTVRVELPIATQAFAPADNTTPDRLRPLRRQAGGD</sequence>
<dbReference type="EMBL" id="CP101185">
    <property type="protein sequence ID" value="UYV98484.1"/>
    <property type="molecule type" value="Genomic_DNA"/>
</dbReference>
<keyword evidence="10" id="KW-0472">Membrane</keyword>
<dbReference type="Gene3D" id="1.20.5.1930">
    <property type="match status" value="1"/>
</dbReference>
<evidence type="ECO:0000313" key="14">
    <source>
        <dbReference type="Proteomes" id="UP001163293"/>
    </source>
</evidence>
<dbReference type="Pfam" id="PF02518">
    <property type="entry name" value="HATPase_c"/>
    <property type="match status" value="1"/>
</dbReference>
<protein>
    <recommendedName>
        <fullName evidence="2">histidine kinase</fullName>
        <ecNumber evidence="2">2.7.13.3</ecNumber>
    </recommendedName>
</protein>
<dbReference type="InterPro" id="IPR050482">
    <property type="entry name" value="Sensor_HK_TwoCompSys"/>
</dbReference>
<keyword evidence="3" id="KW-0597">Phosphoprotein</keyword>
<dbReference type="GO" id="GO:0016020">
    <property type="term" value="C:membrane"/>
    <property type="evidence" value="ECO:0007669"/>
    <property type="project" value="InterPro"/>
</dbReference>
<dbReference type="EC" id="2.7.13.3" evidence="2"/>
<organism evidence="13 14">
    <name type="scientific">Paenarthrobacter ureafaciens</name>
    <dbReference type="NCBI Taxonomy" id="37931"/>
    <lineage>
        <taxon>Bacteria</taxon>
        <taxon>Bacillati</taxon>
        <taxon>Actinomycetota</taxon>
        <taxon>Actinomycetes</taxon>
        <taxon>Micrococcales</taxon>
        <taxon>Micrococcaceae</taxon>
        <taxon>Paenarthrobacter</taxon>
    </lineage>
</organism>
<keyword evidence="14" id="KW-1185">Reference proteome</keyword>
<evidence type="ECO:0000256" key="7">
    <source>
        <dbReference type="ARBA" id="ARBA00022840"/>
    </source>
</evidence>
<dbReference type="GO" id="GO:0046983">
    <property type="term" value="F:protein dimerization activity"/>
    <property type="evidence" value="ECO:0007669"/>
    <property type="project" value="InterPro"/>
</dbReference>
<gene>
    <name evidence="13" type="ORF">NL394_04440</name>
</gene>
<dbReference type="CDD" id="cd16917">
    <property type="entry name" value="HATPase_UhpB-NarQ-NarX-like"/>
    <property type="match status" value="1"/>
</dbReference>
<evidence type="ECO:0000259" key="11">
    <source>
        <dbReference type="Pfam" id="PF02518"/>
    </source>
</evidence>
<keyword evidence="5" id="KW-0547">Nucleotide-binding</keyword>
<dbReference type="Gene3D" id="3.30.565.10">
    <property type="entry name" value="Histidine kinase-like ATPase, C-terminal domain"/>
    <property type="match status" value="1"/>
</dbReference>
<dbReference type="Proteomes" id="UP001163293">
    <property type="component" value="Chromosome"/>
</dbReference>
<keyword evidence="6 13" id="KW-0418">Kinase</keyword>
<dbReference type="InterPro" id="IPR003594">
    <property type="entry name" value="HATPase_dom"/>
</dbReference>
<dbReference type="InterPro" id="IPR011712">
    <property type="entry name" value="Sig_transdc_His_kin_sub3_dim/P"/>
</dbReference>